<name>A0A0C2YXC9_PARME</name>
<protein>
    <submittedName>
        <fullName evidence="3">Putative Co/Zn/Cd efflux system membrane fusion protein</fullName>
    </submittedName>
</protein>
<evidence type="ECO:0000313" key="5">
    <source>
        <dbReference type="Proteomes" id="UP000031971"/>
    </source>
</evidence>
<reference evidence="3 5" key="1">
    <citation type="submission" date="2015-01" db="EMBL/GenBank/DDBJ databases">
        <title>Genome Sequence of Magnetospirillum magnetotacticum Strain MS-1.</title>
        <authorList>
            <person name="Marinov G.K."/>
            <person name="Smalley M.D."/>
            <person name="DeSalvo G."/>
        </authorList>
    </citation>
    <scope>NUCLEOTIDE SEQUENCE [LARGE SCALE GENOMIC DNA]</scope>
    <source>
        <strain evidence="3 5">MS-1</strain>
    </source>
</reference>
<comment type="caution">
    <text evidence="3">The sequence shown here is derived from an EMBL/GenBank/DDBJ whole genome shotgun (WGS) entry which is preliminary data.</text>
</comment>
<dbReference type="PANTHER" id="PTHR32347:SF23">
    <property type="entry name" value="BLL5650 PROTEIN"/>
    <property type="match status" value="1"/>
</dbReference>
<evidence type="ECO:0000313" key="4">
    <source>
        <dbReference type="EMBL" id="KIL99795.1"/>
    </source>
</evidence>
<evidence type="ECO:0000256" key="2">
    <source>
        <dbReference type="ARBA" id="ARBA00023054"/>
    </source>
</evidence>
<dbReference type="GO" id="GO:0030313">
    <property type="term" value="C:cell envelope"/>
    <property type="evidence" value="ECO:0007669"/>
    <property type="project" value="UniProtKB-SubCell"/>
</dbReference>
<dbReference type="STRING" id="272627.CCC_02574"/>
<keyword evidence="2" id="KW-0175">Coiled coil</keyword>
<sequence length="428" mass="45888">MNEDFLSLLDLQQRILAAKRPIEVAFLAVNLAHTLIPYRQAALWGRADGVIAVSGAATVESGSPYLLWLGQVFRHLSNLSIPTALTAAALPAGLTEQWSDWLPVHALGLPMDGETLLYARDEAFAEQEIALLAHLASLVRVSRLALLPRATLSQRLKAADGRRTRIGAIAALAVALFPVTGSVLAPADSVPAHPIIVRAPLDGVVDHIAVQPNDSVSEGQPLFELDATQLTGRLDVARQQWATAEAEYRQAAQAMVFDGKAKAQVAILAGKAEEKAADVRLLESQLARISVKSPRAGVVVFDDPTDWIGKPVAVGEKVMAVADEKDTEIDAWVAVADVGEVTAGARLTMFLNTAPLSPVHATVRSIAYEASARPDSTIVHRVRASLADPADRPRLGLKGTARIDGDAVPLVWWLFRKPLATIRQYVGF</sequence>
<dbReference type="EMBL" id="JXSL01000024">
    <property type="protein sequence ID" value="KIL99355.1"/>
    <property type="molecule type" value="Genomic_DNA"/>
</dbReference>
<proteinExistence type="predicted"/>
<dbReference type="RefSeq" id="WP_009867868.1">
    <property type="nucleotide sequence ID" value="NZ_JXSL01000021.1"/>
</dbReference>
<comment type="subcellular location">
    <subcellularLocation>
        <location evidence="1">Cell envelope</location>
    </subcellularLocation>
</comment>
<dbReference type="AlphaFoldDB" id="A0A0C2YXC9"/>
<dbReference type="InterPro" id="IPR050465">
    <property type="entry name" value="UPF0194_transport"/>
</dbReference>
<accession>A0A0C2YXC9</accession>
<dbReference type="OrthoDB" id="9763546at2"/>
<dbReference type="Proteomes" id="UP000031971">
    <property type="component" value="Unassembled WGS sequence"/>
</dbReference>
<dbReference type="SUPFAM" id="SSF111369">
    <property type="entry name" value="HlyD-like secretion proteins"/>
    <property type="match status" value="1"/>
</dbReference>
<organism evidence="3 5">
    <name type="scientific">Paramagnetospirillum magnetotacticum MS-1</name>
    <dbReference type="NCBI Taxonomy" id="272627"/>
    <lineage>
        <taxon>Bacteria</taxon>
        <taxon>Pseudomonadati</taxon>
        <taxon>Pseudomonadota</taxon>
        <taxon>Alphaproteobacteria</taxon>
        <taxon>Rhodospirillales</taxon>
        <taxon>Magnetospirillaceae</taxon>
        <taxon>Paramagnetospirillum</taxon>
    </lineage>
</organism>
<gene>
    <name evidence="4" type="ORF">CCC_02574</name>
    <name evidence="3" type="ORF">CCC_04126</name>
</gene>
<evidence type="ECO:0000313" key="3">
    <source>
        <dbReference type="EMBL" id="KIL99355.1"/>
    </source>
</evidence>
<dbReference type="Gene3D" id="2.40.30.170">
    <property type="match status" value="1"/>
</dbReference>
<dbReference type="Gene3D" id="2.40.50.100">
    <property type="match status" value="1"/>
</dbReference>
<keyword evidence="5" id="KW-1185">Reference proteome</keyword>
<evidence type="ECO:0000256" key="1">
    <source>
        <dbReference type="ARBA" id="ARBA00004196"/>
    </source>
</evidence>
<dbReference type="PANTHER" id="PTHR32347">
    <property type="entry name" value="EFFLUX SYSTEM COMPONENT YKNX-RELATED"/>
    <property type="match status" value="1"/>
</dbReference>
<dbReference type="EMBL" id="JXSL01000021">
    <property type="protein sequence ID" value="KIL99795.1"/>
    <property type="molecule type" value="Genomic_DNA"/>
</dbReference>